<dbReference type="GO" id="GO:0006952">
    <property type="term" value="P:defense response"/>
    <property type="evidence" value="ECO:0007669"/>
    <property type="project" value="InterPro"/>
</dbReference>
<dbReference type="SMART" id="SM01037">
    <property type="entry name" value="Bet_v_1"/>
    <property type="match status" value="1"/>
</dbReference>
<keyword evidence="4" id="KW-1185">Reference proteome</keyword>
<evidence type="ECO:0000313" key="3">
    <source>
        <dbReference type="EMBL" id="KAK2635472.1"/>
    </source>
</evidence>
<dbReference type="CDD" id="cd07816">
    <property type="entry name" value="Bet_v1-like"/>
    <property type="match status" value="1"/>
</dbReference>
<dbReference type="EMBL" id="JANJYI010000009">
    <property type="protein sequence ID" value="KAK2635472.1"/>
    <property type="molecule type" value="Genomic_DNA"/>
</dbReference>
<evidence type="ECO:0000313" key="4">
    <source>
        <dbReference type="Proteomes" id="UP001280121"/>
    </source>
</evidence>
<organism evidence="3 4">
    <name type="scientific">Dipteronia dyeriana</name>
    <dbReference type="NCBI Taxonomy" id="168575"/>
    <lineage>
        <taxon>Eukaryota</taxon>
        <taxon>Viridiplantae</taxon>
        <taxon>Streptophyta</taxon>
        <taxon>Embryophyta</taxon>
        <taxon>Tracheophyta</taxon>
        <taxon>Spermatophyta</taxon>
        <taxon>Magnoliopsida</taxon>
        <taxon>eudicotyledons</taxon>
        <taxon>Gunneridae</taxon>
        <taxon>Pentapetalae</taxon>
        <taxon>rosids</taxon>
        <taxon>malvids</taxon>
        <taxon>Sapindales</taxon>
        <taxon>Sapindaceae</taxon>
        <taxon>Hippocastanoideae</taxon>
        <taxon>Acereae</taxon>
        <taxon>Dipteronia</taxon>
    </lineage>
</organism>
<accession>A0AAD9TGP3</accession>
<dbReference type="InterPro" id="IPR052006">
    <property type="entry name" value="MLP-like"/>
</dbReference>
<dbReference type="InterPro" id="IPR000916">
    <property type="entry name" value="Bet_v_I/MLP"/>
</dbReference>
<dbReference type="PANTHER" id="PTHR31338:SF20">
    <property type="entry name" value="BET V I_MAJOR LATEX PROTEIN DOMAIN-CONTAINING PROTEIN"/>
    <property type="match status" value="1"/>
</dbReference>
<comment type="caution">
    <text evidence="3">The sequence shown here is derived from an EMBL/GenBank/DDBJ whole genome shotgun (WGS) entry which is preliminary data.</text>
</comment>
<dbReference type="PANTHER" id="PTHR31338">
    <property type="entry name" value="POLYKETIDE CYCLASE/DEHYDRASE AND LIPID TRANSPORT SUPERFAMILY PROTEIN"/>
    <property type="match status" value="1"/>
</dbReference>
<evidence type="ECO:0000256" key="1">
    <source>
        <dbReference type="ARBA" id="ARBA00038242"/>
    </source>
</evidence>
<dbReference type="Pfam" id="PF00407">
    <property type="entry name" value="Bet_v_1"/>
    <property type="match status" value="1"/>
</dbReference>
<dbReference type="InterPro" id="IPR023393">
    <property type="entry name" value="START-like_dom_sf"/>
</dbReference>
<gene>
    <name evidence="3" type="ORF">Ddye_030264</name>
</gene>
<dbReference type="Gene3D" id="3.30.530.20">
    <property type="match status" value="1"/>
</dbReference>
<feature type="domain" description="Bet v I/Major latex protein" evidence="2">
    <location>
        <begin position="2"/>
        <end position="150"/>
    </location>
</feature>
<dbReference type="SUPFAM" id="SSF55961">
    <property type="entry name" value="Bet v1-like"/>
    <property type="match status" value="1"/>
</dbReference>
<protein>
    <recommendedName>
        <fullName evidence="2">Bet v I/Major latex protein domain-containing protein</fullName>
    </recommendedName>
</protein>
<dbReference type="AlphaFoldDB" id="A0AAD9TGP3"/>
<dbReference type="Proteomes" id="UP001280121">
    <property type="component" value="Unassembled WGS sequence"/>
</dbReference>
<evidence type="ECO:0000259" key="2">
    <source>
        <dbReference type="SMART" id="SM01037"/>
    </source>
</evidence>
<reference evidence="3" key="1">
    <citation type="journal article" date="2023" name="Plant J.">
        <title>Genome sequences and population genomics provide insights into the demographic history, inbreeding, and mutation load of two 'living fossil' tree species of Dipteronia.</title>
        <authorList>
            <person name="Feng Y."/>
            <person name="Comes H.P."/>
            <person name="Chen J."/>
            <person name="Zhu S."/>
            <person name="Lu R."/>
            <person name="Zhang X."/>
            <person name="Li P."/>
            <person name="Qiu J."/>
            <person name="Olsen K.M."/>
            <person name="Qiu Y."/>
        </authorList>
    </citation>
    <scope>NUCLEOTIDE SEQUENCE</scope>
    <source>
        <strain evidence="3">KIB01</strain>
    </source>
</reference>
<sequence>MALSGKLEADIEIKASAEKYFNIFKSQCQHLPNISSSNLQGVDLHEGDWDTHGSVKLWKYTVEGREESYKEKIEIDDENLAVTLVGLEGDVFKNYKSWKATFQATPKGEGNSVIKHILEYEKLNQDVPVPNPYLDFIVRISKDIASHLNN</sequence>
<name>A0AAD9TGP3_9ROSI</name>
<comment type="similarity">
    <text evidence="1">Belongs to the MLP family.</text>
</comment>
<proteinExistence type="inferred from homology"/>